<evidence type="ECO:0000313" key="6">
    <source>
        <dbReference type="Proteomes" id="UP000663828"/>
    </source>
</evidence>
<dbReference type="Pfam" id="PF05368">
    <property type="entry name" value="NmrA"/>
    <property type="match status" value="1"/>
</dbReference>
<dbReference type="InterPro" id="IPR036291">
    <property type="entry name" value="NAD(P)-bd_dom_sf"/>
</dbReference>
<comment type="caution">
    <text evidence="5">The sequence shown here is derived from an EMBL/GenBank/DDBJ whole genome shotgun (WGS) entry which is preliminary data.</text>
</comment>
<dbReference type="InterPro" id="IPR051164">
    <property type="entry name" value="NmrA-like_oxidored"/>
</dbReference>
<dbReference type="GO" id="GO:0005634">
    <property type="term" value="C:nucleus"/>
    <property type="evidence" value="ECO:0007669"/>
    <property type="project" value="TreeGrafter"/>
</dbReference>
<dbReference type="Proteomes" id="UP000663828">
    <property type="component" value="Unassembled WGS sequence"/>
</dbReference>
<dbReference type="PANTHER" id="PTHR42748">
    <property type="entry name" value="NITROGEN METABOLITE REPRESSION PROTEIN NMRA FAMILY MEMBER"/>
    <property type="match status" value="1"/>
</dbReference>
<evidence type="ECO:0000313" key="5">
    <source>
        <dbReference type="EMBL" id="CAF0824904.1"/>
    </source>
</evidence>
<evidence type="ECO:0000256" key="2">
    <source>
        <dbReference type="ARBA" id="ARBA00022857"/>
    </source>
</evidence>
<accession>A0A813UAC9</accession>
<dbReference type="InterPro" id="IPR008030">
    <property type="entry name" value="NmrA-like"/>
</dbReference>
<organism evidence="5 6">
    <name type="scientific">Adineta ricciae</name>
    <name type="common">Rotifer</name>
    <dbReference type="NCBI Taxonomy" id="249248"/>
    <lineage>
        <taxon>Eukaryota</taxon>
        <taxon>Metazoa</taxon>
        <taxon>Spiralia</taxon>
        <taxon>Gnathifera</taxon>
        <taxon>Rotifera</taxon>
        <taxon>Eurotatoria</taxon>
        <taxon>Bdelloidea</taxon>
        <taxon>Adinetida</taxon>
        <taxon>Adinetidae</taxon>
        <taxon>Adineta</taxon>
    </lineage>
</organism>
<reference evidence="5" key="1">
    <citation type="submission" date="2021-02" db="EMBL/GenBank/DDBJ databases">
        <authorList>
            <person name="Nowell W R."/>
        </authorList>
    </citation>
    <scope>NUCLEOTIDE SEQUENCE</scope>
</reference>
<protein>
    <recommendedName>
        <fullName evidence="3">NmrA-like family domain-containing protein 1</fullName>
    </recommendedName>
</protein>
<sequence>MPNSALFHKIRALTYDLTSEKAQAVQHLDENIEIVLCDITKNDDVERASKDSWVVFALTDFRGQLDKREVTIHERIMMADAAALSEIPYYTFSAKEDATEISDGKLIILHCTQKAMIRDYITEKRPQLKSIFIEPDF</sequence>
<dbReference type="SUPFAM" id="SSF51735">
    <property type="entry name" value="NAD(P)-binding Rossmann-fold domains"/>
    <property type="match status" value="1"/>
</dbReference>
<gene>
    <name evidence="5" type="ORF">XAT740_LOCUS4154</name>
</gene>
<keyword evidence="2" id="KW-0521">NADP</keyword>
<dbReference type="Gene3D" id="3.40.50.720">
    <property type="entry name" value="NAD(P)-binding Rossmann-like Domain"/>
    <property type="match status" value="1"/>
</dbReference>
<evidence type="ECO:0000256" key="1">
    <source>
        <dbReference type="ARBA" id="ARBA00006328"/>
    </source>
</evidence>
<dbReference type="PANTHER" id="PTHR42748:SF7">
    <property type="entry name" value="NMRA LIKE REDOX SENSOR 1-RELATED"/>
    <property type="match status" value="1"/>
</dbReference>
<comment type="similarity">
    <text evidence="1">Belongs to the NmrA-type oxidoreductase family.</text>
</comment>
<evidence type="ECO:0000259" key="4">
    <source>
        <dbReference type="Pfam" id="PF05368"/>
    </source>
</evidence>
<evidence type="ECO:0000256" key="3">
    <source>
        <dbReference type="ARBA" id="ARBA00040296"/>
    </source>
</evidence>
<keyword evidence="6" id="KW-1185">Reference proteome</keyword>
<dbReference type="AlphaFoldDB" id="A0A813UAC9"/>
<dbReference type="EMBL" id="CAJNOR010000167">
    <property type="protein sequence ID" value="CAF0824904.1"/>
    <property type="molecule type" value="Genomic_DNA"/>
</dbReference>
<proteinExistence type="inferred from homology"/>
<name>A0A813UAC9_ADIRI</name>
<feature type="domain" description="NmrA-like" evidence="4">
    <location>
        <begin position="8"/>
        <end position="125"/>
    </location>
</feature>